<feature type="transmembrane region" description="Helical" evidence="1">
    <location>
        <begin position="155"/>
        <end position="176"/>
    </location>
</feature>
<keyword evidence="2" id="KW-0732">Signal</keyword>
<keyword evidence="1" id="KW-1133">Transmembrane helix</keyword>
<dbReference type="AlphaFoldDB" id="A0A259U0K7"/>
<protein>
    <submittedName>
        <fullName evidence="3">Uncharacterized protein</fullName>
    </submittedName>
</protein>
<dbReference type="InParanoid" id="A0A259U0K7"/>
<dbReference type="Proteomes" id="UP000216446">
    <property type="component" value="Unassembled WGS sequence"/>
</dbReference>
<keyword evidence="4" id="KW-1185">Reference proteome</keyword>
<proteinExistence type="predicted"/>
<feature type="transmembrane region" description="Helical" evidence="1">
    <location>
        <begin position="87"/>
        <end position="109"/>
    </location>
</feature>
<feature type="chain" id="PRO_5013260591" evidence="2">
    <location>
        <begin position="19"/>
        <end position="223"/>
    </location>
</feature>
<accession>A0A259U0K7</accession>
<dbReference type="RefSeq" id="WP_094548619.1">
    <property type="nucleotide sequence ID" value="NZ_MQWB01000001.1"/>
</dbReference>
<evidence type="ECO:0000313" key="3">
    <source>
        <dbReference type="EMBL" id="OZC03354.1"/>
    </source>
</evidence>
<feature type="signal peptide" evidence="2">
    <location>
        <begin position="1"/>
        <end position="18"/>
    </location>
</feature>
<reference evidence="3 4" key="1">
    <citation type="submission" date="2016-11" db="EMBL/GenBank/DDBJ databases">
        <title>Study of marine rhodopsin-containing bacteria.</title>
        <authorList>
            <person name="Yoshizawa S."/>
            <person name="Kumagai Y."/>
            <person name="Kogure K."/>
        </authorList>
    </citation>
    <scope>NUCLEOTIDE SEQUENCE [LARGE SCALE GENOMIC DNA]</scope>
    <source>
        <strain evidence="3 4">SG-29</strain>
    </source>
</reference>
<organism evidence="3 4">
    <name type="scientific">Rubricoccus marinus</name>
    <dbReference type="NCBI Taxonomy" id="716817"/>
    <lineage>
        <taxon>Bacteria</taxon>
        <taxon>Pseudomonadati</taxon>
        <taxon>Rhodothermota</taxon>
        <taxon>Rhodothermia</taxon>
        <taxon>Rhodothermales</taxon>
        <taxon>Rubricoccaceae</taxon>
        <taxon>Rubricoccus</taxon>
    </lineage>
</organism>
<gene>
    <name evidence="3" type="ORF">BSZ36_10395</name>
</gene>
<dbReference type="EMBL" id="MQWB01000001">
    <property type="protein sequence ID" value="OZC03354.1"/>
    <property type="molecule type" value="Genomic_DNA"/>
</dbReference>
<evidence type="ECO:0000256" key="2">
    <source>
        <dbReference type="SAM" id="SignalP"/>
    </source>
</evidence>
<keyword evidence="1" id="KW-0472">Membrane</keyword>
<keyword evidence="1" id="KW-0812">Transmembrane</keyword>
<evidence type="ECO:0000256" key="1">
    <source>
        <dbReference type="SAM" id="Phobius"/>
    </source>
</evidence>
<evidence type="ECO:0000313" key="4">
    <source>
        <dbReference type="Proteomes" id="UP000216446"/>
    </source>
</evidence>
<feature type="transmembrane region" description="Helical" evidence="1">
    <location>
        <begin position="121"/>
        <end position="143"/>
    </location>
</feature>
<sequence>MRFLVLVASLLAGSAAMAQVPTDSLPPLPGLRIPVTENFQPLQRSALRAYAYSVGIPAASVLGGYALYTVLPENGPDESPGRQGEEVAYAVMIIGGLTGSLVGNFTLGAQDDVVTSLRIRGLSTAVGGGLLFTGGLLCVLSSFDQGGCSNGTAVVIYAGAAVLLGGLASAIGYDLATIPGNAREARLRRQRPLAGGVTVAPPEVSLGYSVEANAPILTFRMGL</sequence>
<comment type="caution">
    <text evidence="3">The sequence shown here is derived from an EMBL/GenBank/DDBJ whole genome shotgun (WGS) entry which is preliminary data.</text>
</comment>
<name>A0A259U0K7_9BACT</name>